<evidence type="ECO:0000256" key="2">
    <source>
        <dbReference type="ARBA" id="ARBA00022670"/>
    </source>
</evidence>
<sequence length="287" mass="31566">MTDRRLTPANGRVAHSSLRGEVEADRFTEGEWRQVETAVLPLLASPDGPRDRELLQGETFCVLEEQDGFAFGFSGRDGYVGYVFAEFLFPLQPPTHRVAAIRSYWQEDPDIKSSMRIFPISFGARLRVARIDGAWARLAIQTPPDAAWFREAWIPAVHLAPVESREADPVTVAEMFLGTPYLWGGNTAFGIDCSGLVQAALMACGIDCPADSDLQMSLGTGIEGELQRGDLIFWKGHVAMVVDDARLIHANARDMAVVREGIDDAIARIEAQGDGPVLARRRIVWGA</sequence>
<gene>
    <name evidence="6" type="ORF">STA1M1_01420</name>
</gene>
<reference evidence="6" key="1">
    <citation type="journal article" date="2023" name="Int. J. Syst. Evol. Microbiol.">
        <title>Sinisalibacter aestuarii sp. nov., isolated from estuarine sediment of the Arakawa River.</title>
        <authorList>
            <person name="Arafat S.T."/>
            <person name="Hirano S."/>
            <person name="Sato A."/>
            <person name="Takeuchi K."/>
            <person name="Yasuda T."/>
            <person name="Terahara T."/>
            <person name="Hamada M."/>
            <person name="Kobayashi T."/>
        </authorList>
    </citation>
    <scope>NUCLEOTIDE SEQUENCE</scope>
    <source>
        <strain evidence="6">B-399</strain>
    </source>
</reference>
<dbReference type="Proteomes" id="UP001144205">
    <property type="component" value="Unassembled WGS sequence"/>
</dbReference>
<dbReference type="Pfam" id="PF00877">
    <property type="entry name" value="NLPC_P60"/>
    <property type="match status" value="1"/>
</dbReference>
<dbReference type="PANTHER" id="PTHR47359">
    <property type="entry name" value="PEPTIDOGLYCAN DL-ENDOPEPTIDASE CWLO"/>
    <property type="match status" value="1"/>
</dbReference>
<proteinExistence type="inferred from homology"/>
<evidence type="ECO:0000313" key="6">
    <source>
        <dbReference type="EMBL" id="GKY86273.1"/>
    </source>
</evidence>
<organism evidence="6 7">
    <name type="scientific">Sinisalibacter aestuarii</name>
    <dbReference type="NCBI Taxonomy" id="2949426"/>
    <lineage>
        <taxon>Bacteria</taxon>
        <taxon>Pseudomonadati</taxon>
        <taxon>Pseudomonadota</taxon>
        <taxon>Alphaproteobacteria</taxon>
        <taxon>Rhodobacterales</taxon>
        <taxon>Roseobacteraceae</taxon>
        <taxon>Sinisalibacter</taxon>
    </lineage>
</organism>
<dbReference type="EMBL" id="BROH01000001">
    <property type="protein sequence ID" value="GKY86273.1"/>
    <property type="molecule type" value="Genomic_DNA"/>
</dbReference>
<comment type="similarity">
    <text evidence="1">Belongs to the peptidase C40 family.</text>
</comment>
<evidence type="ECO:0000259" key="5">
    <source>
        <dbReference type="PROSITE" id="PS51935"/>
    </source>
</evidence>
<keyword evidence="4" id="KW-0788">Thiol protease</keyword>
<dbReference type="Pfam" id="PF18348">
    <property type="entry name" value="SH3_16"/>
    <property type="match status" value="1"/>
</dbReference>
<dbReference type="SUPFAM" id="SSF54001">
    <property type="entry name" value="Cysteine proteinases"/>
    <property type="match status" value="1"/>
</dbReference>
<dbReference type="RefSeq" id="WP_281840240.1">
    <property type="nucleotide sequence ID" value="NZ_BROH01000001.1"/>
</dbReference>
<dbReference type="PROSITE" id="PS51935">
    <property type="entry name" value="NLPC_P60"/>
    <property type="match status" value="1"/>
</dbReference>
<dbReference type="PANTHER" id="PTHR47359:SF3">
    <property type="entry name" value="NLP_P60 DOMAIN-CONTAINING PROTEIN-RELATED"/>
    <property type="match status" value="1"/>
</dbReference>
<dbReference type="InterPro" id="IPR000064">
    <property type="entry name" value="NLP_P60_dom"/>
</dbReference>
<name>A0ABQ5LMT5_9RHOB</name>
<feature type="domain" description="NlpC/P60" evidence="5">
    <location>
        <begin position="163"/>
        <end position="284"/>
    </location>
</feature>
<dbReference type="InterPro" id="IPR038765">
    <property type="entry name" value="Papain-like_cys_pep_sf"/>
</dbReference>
<evidence type="ECO:0000313" key="7">
    <source>
        <dbReference type="Proteomes" id="UP001144205"/>
    </source>
</evidence>
<keyword evidence="2" id="KW-0645">Protease</keyword>
<evidence type="ECO:0000256" key="3">
    <source>
        <dbReference type="ARBA" id="ARBA00022801"/>
    </source>
</evidence>
<dbReference type="InterPro" id="IPR041382">
    <property type="entry name" value="SH3_16"/>
</dbReference>
<comment type="caution">
    <text evidence="6">The sequence shown here is derived from an EMBL/GenBank/DDBJ whole genome shotgun (WGS) entry which is preliminary data.</text>
</comment>
<protein>
    <recommendedName>
        <fullName evidence="5">NlpC/P60 domain-containing protein</fullName>
    </recommendedName>
</protein>
<evidence type="ECO:0000256" key="4">
    <source>
        <dbReference type="ARBA" id="ARBA00022807"/>
    </source>
</evidence>
<keyword evidence="3" id="KW-0378">Hydrolase</keyword>
<evidence type="ECO:0000256" key="1">
    <source>
        <dbReference type="ARBA" id="ARBA00007074"/>
    </source>
</evidence>
<keyword evidence="7" id="KW-1185">Reference proteome</keyword>
<dbReference type="InterPro" id="IPR051794">
    <property type="entry name" value="PG_Endopeptidase_C40"/>
</dbReference>
<accession>A0ABQ5LMT5</accession>
<dbReference type="Gene3D" id="3.90.1720.10">
    <property type="entry name" value="endopeptidase domain like (from Nostoc punctiforme)"/>
    <property type="match status" value="1"/>
</dbReference>